<evidence type="ECO:0000313" key="1">
    <source>
        <dbReference type="EMBL" id="GGO25846.1"/>
    </source>
</evidence>
<gene>
    <name evidence="1" type="ORF">GCM10010991_06000</name>
</gene>
<dbReference type="AlphaFoldDB" id="A0A918DB34"/>
<comment type="caution">
    <text evidence="1">The sequence shown here is derived from an EMBL/GenBank/DDBJ whole genome shotgun (WGS) entry which is preliminary data.</text>
</comment>
<organism evidence="1 2">
    <name type="scientific">Gemmobacter aquaticus</name>
    <dbReference type="NCBI Taxonomy" id="490185"/>
    <lineage>
        <taxon>Bacteria</taxon>
        <taxon>Pseudomonadati</taxon>
        <taxon>Pseudomonadota</taxon>
        <taxon>Alphaproteobacteria</taxon>
        <taxon>Rhodobacterales</taxon>
        <taxon>Paracoccaceae</taxon>
        <taxon>Gemmobacter</taxon>
    </lineage>
</organism>
<reference evidence="1 2" key="1">
    <citation type="journal article" date="2014" name="Int. J. Syst. Evol. Microbiol.">
        <title>Complete genome sequence of Corynebacterium casei LMG S-19264T (=DSM 44701T), isolated from a smear-ripened cheese.</title>
        <authorList>
            <consortium name="US DOE Joint Genome Institute (JGI-PGF)"/>
            <person name="Walter F."/>
            <person name="Albersmeier A."/>
            <person name="Kalinowski J."/>
            <person name="Ruckert C."/>
        </authorList>
    </citation>
    <scope>NUCLEOTIDE SEQUENCE [LARGE SCALE GENOMIC DNA]</scope>
    <source>
        <strain evidence="1 2">CGMCC 1.7029</strain>
    </source>
</reference>
<accession>A0A918DB34</accession>
<protein>
    <submittedName>
        <fullName evidence="1">Uncharacterized protein</fullName>
    </submittedName>
</protein>
<evidence type="ECO:0000313" key="2">
    <source>
        <dbReference type="Proteomes" id="UP000598196"/>
    </source>
</evidence>
<sequence length="49" mass="5413">MLGVGDLVDVEVQMLGSVRRCARLRVVEAGYMPEILDSLTERRRPIAAA</sequence>
<keyword evidence="2" id="KW-1185">Reference proteome</keyword>
<dbReference type="Proteomes" id="UP000598196">
    <property type="component" value="Unassembled WGS sequence"/>
</dbReference>
<dbReference type="EMBL" id="BMLP01000001">
    <property type="protein sequence ID" value="GGO25846.1"/>
    <property type="molecule type" value="Genomic_DNA"/>
</dbReference>
<name>A0A918DB34_9RHOB</name>
<proteinExistence type="predicted"/>